<organism evidence="1 2">
    <name type="scientific">Ktedonosporobacter rubrisoli</name>
    <dbReference type="NCBI Taxonomy" id="2509675"/>
    <lineage>
        <taxon>Bacteria</taxon>
        <taxon>Bacillati</taxon>
        <taxon>Chloroflexota</taxon>
        <taxon>Ktedonobacteria</taxon>
        <taxon>Ktedonobacterales</taxon>
        <taxon>Ktedonosporobacteraceae</taxon>
        <taxon>Ktedonosporobacter</taxon>
    </lineage>
</organism>
<evidence type="ECO:0000313" key="2">
    <source>
        <dbReference type="Proteomes" id="UP000290365"/>
    </source>
</evidence>
<dbReference type="AlphaFoldDB" id="A0A4P6JQU1"/>
<dbReference type="Proteomes" id="UP000290365">
    <property type="component" value="Chromosome"/>
</dbReference>
<keyword evidence="2" id="KW-1185">Reference proteome</keyword>
<evidence type="ECO:0000313" key="1">
    <source>
        <dbReference type="EMBL" id="QBD77550.1"/>
    </source>
</evidence>
<sequence>MSSKLFAFQLARPAESSTEPISGGYDPQKQIMVWQAGTYTQAGIQRYYCSTLIGGQPFCDTKGRGLDCFTSGNECVPQGYICDGSN</sequence>
<gene>
    <name evidence="1" type="ORF">EPA93_16755</name>
</gene>
<protein>
    <submittedName>
        <fullName evidence="1">Uncharacterized protein</fullName>
    </submittedName>
</protein>
<dbReference type="EMBL" id="CP035758">
    <property type="protein sequence ID" value="QBD77550.1"/>
    <property type="molecule type" value="Genomic_DNA"/>
</dbReference>
<proteinExistence type="predicted"/>
<reference evidence="1 2" key="1">
    <citation type="submission" date="2019-01" db="EMBL/GenBank/DDBJ databases">
        <title>Ktedonosporobacter rubrisoli SCAWS-G2.</title>
        <authorList>
            <person name="Huang Y."/>
            <person name="Yan B."/>
        </authorList>
    </citation>
    <scope>NUCLEOTIDE SEQUENCE [LARGE SCALE GENOMIC DNA]</scope>
    <source>
        <strain evidence="1 2">SCAWS-G2</strain>
    </source>
</reference>
<accession>A0A4P6JQU1</accession>
<dbReference type="RefSeq" id="WP_129888605.1">
    <property type="nucleotide sequence ID" value="NZ_CP035758.1"/>
</dbReference>
<dbReference type="KEGG" id="kbs:EPA93_16755"/>
<name>A0A4P6JQU1_KTERU</name>